<sequence length="123" mass="14427">TTGEIKFYHRGVEPVAFVLAPENAPEWVYDRQVLWNEVEKSEKRSDSQLAREINVALPKELNYEQQEELVKEFVQDNFVNHGMVADVAIHRDDENNPHFHVMLTMRYIDENGFGKKAREWNPG</sequence>
<evidence type="ECO:0000256" key="1">
    <source>
        <dbReference type="ARBA" id="ARBA00010873"/>
    </source>
</evidence>
<proteinExistence type="inferred from homology"/>
<dbReference type="InterPro" id="IPR005053">
    <property type="entry name" value="MobA_MobL"/>
</dbReference>
<comment type="caution">
    <text evidence="4">The sequence shown here is derived from an EMBL/GenBank/DDBJ whole genome shotgun (WGS) entry which is preliminary data.</text>
</comment>
<protein>
    <recommendedName>
        <fullName evidence="3">MobA/MobL protein domain-containing protein</fullName>
    </recommendedName>
</protein>
<evidence type="ECO:0000256" key="2">
    <source>
        <dbReference type="ARBA" id="ARBA00022971"/>
    </source>
</evidence>
<evidence type="ECO:0000313" key="5">
    <source>
        <dbReference type="Proteomes" id="UP000219775"/>
    </source>
</evidence>
<dbReference type="Proteomes" id="UP000219775">
    <property type="component" value="Unassembled WGS sequence"/>
</dbReference>
<dbReference type="AlphaFoldDB" id="A0A2A8BXA6"/>
<accession>A0A2A8BXA6</accession>
<keyword evidence="2" id="KW-0184">Conjugation</keyword>
<evidence type="ECO:0000259" key="3">
    <source>
        <dbReference type="Pfam" id="PF03389"/>
    </source>
</evidence>
<feature type="non-terminal residue" evidence="4">
    <location>
        <position position="123"/>
    </location>
</feature>
<reference evidence="4 5" key="1">
    <citation type="submission" date="2017-09" db="EMBL/GenBank/DDBJ databases">
        <title>Large-scale bioinformatics analysis of Bacillus genomes uncovers conserved roles of natural products in bacterial physiology.</title>
        <authorList>
            <consortium name="Agbiome Team Llc"/>
            <person name="Bleich R.M."/>
            <person name="Grubbs K.J."/>
            <person name="Santa Maria K.C."/>
            <person name="Allen S.E."/>
            <person name="Farag S."/>
            <person name="Shank E.A."/>
            <person name="Bowers A."/>
        </authorList>
    </citation>
    <scope>NUCLEOTIDE SEQUENCE [LARGE SCALE GENOMIC DNA]</scope>
    <source>
        <strain evidence="4 5">AFS009893</strain>
    </source>
</reference>
<comment type="similarity">
    <text evidence="1">Belongs to the MobA/MobL family.</text>
</comment>
<dbReference type="Gene3D" id="3.30.930.30">
    <property type="match status" value="1"/>
</dbReference>
<dbReference type="Pfam" id="PF03389">
    <property type="entry name" value="MobA_MobL"/>
    <property type="match status" value="1"/>
</dbReference>
<dbReference type="RefSeq" id="WP_179865974.1">
    <property type="nucleotide sequence ID" value="NZ_NUDP01000239.1"/>
</dbReference>
<evidence type="ECO:0000313" key="4">
    <source>
        <dbReference type="EMBL" id="PEM60355.1"/>
    </source>
</evidence>
<name>A0A2A8BXA6_9BACI</name>
<dbReference type="EMBL" id="NUDP01000239">
    <property type="protein sequence ID" value="PEM60355.1"/>
    <property type="molecule type" value="Genomic_DNA"/>
</dbReference>
<gene>
    <name evidence="4" type="ORF">CN613_28130</name>
</gene>
<feature type="non-terminal residue" evidence="4">
    <location>
        <position position="1"/>
    </location>
</feature>
<feature type="domain" description="MobA/MobL protein" evidence="3">
    <location>
        <begin position="3"/>
        <end position="117"/>
    </location>
</feature>
<organism evidence="4 5">
    <name type="scientific">Bacillus pseudomycoides</name>
    <dbReference type="NCBI Taxonomy" id="64104"/>
    <lineage>
        <taxon>Bacteria</taxon>
        <taxon>Bacillati</taxon>
        <taxon>Bacillota</taxon>
        <taxon>Bacilli</taxon>
        <taxon>Bacillales</taxon>
        <taxon>Bacillaceae</taxon>
        <taxon>Bacillus</taxon>
        <taxon>Bacillus cereus group</taxon>
    </lineage>
</organism>